<keyword evidence="3" id="KW-1185">Reference proteome</keyword>
<proteinExistence type="predicted"/>
<dbReference type="KEGG" id="knv:Pan216_21230"/>
<dbReference type="RefSeq" id="WP_145257882.1">
    <property type="nucleotide sequence ID" value="NZ_CP036279.1"/>
</dbReference>
<dbReference type="Proteomes" id="UP000317093">
    <property type="component" value="Chromosome"/>
</dbReference>
<dbReference type="Pfam" id="PF13479">
    <property type="entry name" value="AAA_24"/>
    <property type="match status" value="1"/>
</dbReference>
<evidence type="ECO:0000256" key="1">
    <source>
        <dbReference type="SAM" id="MobiDB-lite"/>
    </source>
</evidence>
<evidence type="ECO:0000313" key="2">
    <source>
        <dbReference type="EMBL" id="QDU61269.1"/>
    </source>
</evidence>
<dbReference type="SUPFAM" id="SSF52540">
    <property type="entry name" value="P-loop containing nucleoside triphosphate hydrolases"/>
    <property type="match status" value="1"/>
</dbReference>
<accession>A0A518B2Q3</accession>
<evidence type="ECO:0000313" key="3">
    <source>
        <dbReference type="Proteomes" id="UP000317093"/>
    </source>
</evidence>
<feature type="region of interest" description="Disordered" evidence="1">
    <location>
        <begin position="1"/>
        <end position="33"/>
    </location>
</feature>
<protein>
    <submittedName>
        <fullName evidence="2">Uncharacterized protein</fullName>
    </submittedName>
</protein>
<reference evidence="2 3" key="1">
    <citation type="submission" date="2019-02" db="EMBL/GenBank/DDBJ databases">
        <title>Deep-cultivation of Planctomycetes and their phenomic and genomic characterization uncovers novel biology.</title>
        <authorList>
            <person name="Wiegand S."/>
            <person name="Jogler M."/>
            <person name="Boedeker C."/>
            <person name="Pinto D."/>
            <person name="Vollmers J."/>
            <person name="Rivas-Marin E."/>
            <person name="Kohn T."/>
            <person name="Peeters S.H."/>
            <person name="Heuer A."/>
            <person name="Rast P."/>
            <person name="Oberbeckmann S."/>
            <person name="Bunk B."/>
            <person name="Jeske O."/>
            <person name="Meyerdierks A."/>
            <person name="Storesund J.E."/>
            <person name="Kallscheuer N."/>
            <person name="Luecker S."/>
            <person name="Lage O.M."/>
            <person name="Pohl T."/>
            <person name="Merkel B.J."/>
            <person name="Hornburger P."/>
            <person name="Mueller R.-W."/>
            <person name="Bruemmer F."/>
            <person name="Labrenz M."/>
            <person name="Spormann A.M."/>
            <person name="Op den Camp H."/>
            <person name="Overmann J."/>
            <person name="Amann R."/>
            <person name="Jetten M.S.M."/>
            <person name="Mascher T."/>
            <person name="Medema M.H."/>
            <person name="Devos D.P."/>
            <person name="Kaster A.-K."/>
            <person name="Ovreas L."/>
            <person name="Rohde M."/>
            <person name="Galperin M.Y."/>
            <person name="Jogler C."/>
        </authorList>
    </citation>
    <scope>NUCLEOTIDE SEQUENCE [LARGE SCALE GENOMIC DNA]</scope>
    <source>
        <strain evidence="2 3">Pan216</strain>
    </source>
</reference>
<feature type="compositionally biased region" description="Low complexity" evidence="1">
    <location>
        <begin position="15"/>
        <end position="32"/>
    </location>
</feature>
<dbReference type="AlphaFoldDB" id="A0A518B2Q3"/>
<dbReference type="InterPro" id="IPR027417">
    <property type="entry name" value="P-loop_NTPase"/>
</dbReference>
<dbReference type="EMBL" id="CP036279">
    <property type="protein sequence ID" value="QDU61269.1"/>
    <property type="molecule type" value="Genomic_DNA"/>
</dbReference>
<organism evidence="2 3">
    <name type="scientific">Kolteria novifilia</name>
    <dbReference type="NCBI Taxonomy" id="2527975"/>
    <lineage>
        <taxon>Bacteria</taxon>
        <taxon>Pseudomonadati</taxon>
        <taxon>Planctomycetota</taxon>
        <taxon>Planctomycetia</taxon>
        <taxon>Kolteriales</taxon>
        <taxon>Kolteriaceae</taxon>
        <taxon>Kolteria</taxon>
    </lineage>
</organism>
<dbReference type="OrthoDB" id="5413799at2"/>
<sequence length="292" mass="32232">MAKGAPTPKPQPTKPSGASPPSSSQSSTSSRSIGVVRGTIAQGEKIGIYGPGGIGKTELVASLPQVGLDPLFLDLDQGTMGIDVARATLDDGSLAYSFEDVRAALQGIALSGDFDAIVIDTFSSLEDRIREWVIDNVPHEKGRMVRRIEDYGFGKGFSHIFEAAMLILQDLDAIARRGIHCIVVCHQCTEKVPSAEVDDYYEYQPRLQSPPKTGKLRERVFEWCNHFFRIDHDRSVNDDGRVAKGDVRSIHTVRTTTAWAKHRTIPNGREFPEVIPYPKGSHELWDVIFGEE</sequence>
<name>A0A518B2Q3_9BACT</name>
<gene>
    <name evidence="2" type="ORF">Pan216_21230</name>
</gene>